<feature type="domain" description="SDR-like Ig" evidence="12">
    <location>
        <begin position="55"/>
        <end position="146"/>
    </location>
</feature>
<keyword evidence="8" id="KW-0472">Membrane</keyword>
<organism evidence="13 14">
    <name type="scientific">Listeria ivanovii</name>
    <dbReference type="NCBI Taxonomy" id="1638"/>
    <lineage>
        <taxon>Bacteria</taxon>
        <taxon>Bacillati</taxon>
        <taxon>Bacillota</taxon>
        <taxon>Bacilli</taxon>
        <taxon>Bacillales</taxon>
        <taxon>Listeriaceae</taxon>
        <taxon>Listeria</taxon>
    </lineage>
</organism>
<name>A0AAX2DMK6_LISIV</name>
<dbReference type="Gene3D" id="2.60.40.1280">
    <property type="match status" value="1"/>
</dbReference>
<feature type="domain" description="SpaA-like prealbumin fold" evidence="11">
    <location>
        <begin position="419"/>
        <end position="506"/>
    </location>
</feature>
<dbReference type="RefSeq" id="WP_038406939.1">
    <property type="nucleotide sequence ID" value="NZ_FNMX01000003.1"/>
</dbReference>
<dbReference type="Gene3D" id="2.60.40.740">
    <property type="match status" value="1"/>
</dbReference>
<sequence>MGLKKGLKLMIIFTLIFTLTTPFFHGGTKAKATELMNVIDSVQVTHTDGSKTGNYDFYESFTTNFIWSAKSNNLKSGDTFTVVFGSNIHLANNLTFPLVTEDNQVAGEAVVDVATRTMTVTFNSYVEGRANVRGTIQLLDTFEIRTISSETVIPLEYTFNGSTTTIDVDVNPTPVVNPDEILIKGGAISKDNPSVINWNSRINFANEPINNAIIVDSLGPGQEFIQDSVVLTKQAFDAYGVDIPPSSVVPTSDYTLTFDSPTKMTLDLGNITQSYRLTYQTKITDTSLDVYTNNIVISGDNIQPYSIDVESDTSSGSGTAGGDFGSFELIKVDKNNHTVNLADAEFTLKSDVTGTIYNLTTNTSGKASLDNLPLGDYTLTETKAPAGYHLDSNPVKVTINSTSKASYTFENEQLPPMNGAVEVTKVDSADATIYLADAEFNLVDENNNVVQTVTTNEAGKADLSNLAPGEYQLIETKAPAGYQIDSTPIPVSVKADETSNITVENVKTPPAPAPQAPQAPVTPTEPSKPVTPKNSNESQISVKEENQKSSKKLPKTGEKNQTLFLALLGVGLLFSAYRLMKTTKAN</sequence>
<evidence type="ECO:0000256" key="5">
    <source>
        <dbReference type="ARBA" id="ARBA00022729"/>
    </source>
</evidence>
<evidence type="ECO:0000313" key="13">
    <source>
        <dbReference type="EMBL" id="SDW38706.1"/>
    </source>
</evidence>
<dbReference type="SUPFAM" id="SSF49401">
    <property type="entry name" value="Bacterial adhesins"/>
    <property type="match status" value="2"/>
</dbReference>
<evidence type="ECO:0000256" key="4">
    <source>
        <dbReference type="ARBA" id="ARBA00022525"/>
    </source>
</evidence>
<evidence type="ECO:0000256" key="3">
    <source>
        <dbReference type="ARBA" id="ARBA00022512"/>
    </source>
</evidence>
<feature type="domain" description="Gram-positive cocci surface proteins LPxTG" evidence="9">
    <location>
        <begin position="546"/>
        <end position="574"/>
    </location>
</feature>
<evidence type="ECO:0000259" key="11">
    <source>
        <dbReference type="Pfam" id="PF17802"/>
    </source>
</evidence>
<protein>
    <submittedName>
        <fullName evidence="13">LPXTG-motif cell wall anchor domain-containing protein</fullName>
    </submittedName>
</protein>
<feature type="domain" description="SpaA-like prealbumin fold" evidence="11">
    <location>
        <begin position="325"/>
        <end position="412"/>
    </location>
</feature>
<dbReference type="GO" id="GO:0007155">
    <property type="term" value="P:cell adhesion"/>
    <property type="evidence" value="ECO:0007669"/>
    <property type="project" value="InterPro"/>
</dbReference>
<keyword evidence="4" id="KW-0964">Secreted</keyword>
<dbReference type="InterPro" id="IPR019931">
    <property type="entry name" value="LPXTG_anchor"/>
</dbReference>
<gene>
    <name evidence="13" type="ORF">SAMN05421782_10352</name>
</gene>
<dbReference type="Proteomes" id="UP000183610">
    <property type="component" value="Unassembled WGS sequence"/>
</dbReference>
<evidence type="ECO:0000256" key="6">
    <source>
        <dbReference type="ARBA" id="ARBA00023088"/>
    </source>
</evidence>
<dbReference type="NCBIfam" id="TIGR01167">
    <property type="entry name" value="LPXTG_anchor"/>
    <property type="match status" value="1"/>
</dbReference>
<evidence type="ECO:0000259" key="10">
    <source>
        <dbReference type="Pfam" id="PF05737"/>
    </source>
</evidence>
<dbReference type="AlphaFoldDB" id="A0AAX2DMK6"/>
<dbReference type="SUPFAM" id="SSF49478">
    <property type="entry name" value="Cna protein B-type domain"/>
    <property type="match status" value="2"/>
</dbReference>
<accession>A0AAX2DMK6</accession>
<dbReference type="InterPro" id="IPR011252">
    <property type="entry name" value="Fibrogen-bd_dom1"/>
</dbReference>
<dbReference type="InterPro" id="IPR013783">
    <property type="entry name" value="Ig-like_fold"/>
</dbReference>
<comment type="similarity">
    <text evidence="2">Belongs to the serine-aspartate repeat-containing protein (SDr) family.</text>
</comment>
<dbReference type="PANTHER" id="PTHR36108:SF13">
    <property type="entry name" value="COLOSSIN-B-RELATED"/>
    <property type="match status" value="1"/>
</dbReference>
<evidence type="ECO:0000256" key="7">
    <source>
        <dbReference type="SAM" id="MobiDB-lite"/>
    </source>
</evidence>
<dbReference type="Gene3D" id="2.60.40.10">
    <property type="entry name" value="Immunoglobulins"/>
    <property type="match status" value="2"/>
</dbReference>
<feature type="region of interest" description="Disordered" evidence="7">
    <location>
        <begin position="505"/>
        <end position="555"/>
    </location>
</feature>
<feature type="compositionally biased region" description="Polar residues" evidence="7">
    <location>
        <begin position="532"/>
        <end position="541"/>
    </location>
</feature>
<evidence type="ECO:0000313" key="14">
    <source>
        <dbReference type="Proteomes" id="UP000183610"/>
    </source>
</evidence>
<dbReference type="EMBL" id="FNMX01000003">
    <property type="protein sequence ID" value="SDW38706.1"/>
    <property type="molecule type" value="Genomic_DNA"/>
</dbReference>
<evidence type="ECO:0000256" key="1">
    <source>
        <dbReference type="ARBA" id="ARBA00004168"/>
    </source>
</evidence>
<feature type="transmembrane region" description="Helical" evidence="8">
    <location>
        <begin position="562"/>
        <end position="580"/>
    </location>
</feature>
<dbReference type="Pfam" id="PF05737">
    <property type="entry name" value="Collagen_bind"/>
    <property type="match status" value="1"/>
</dbReference>
<feature type="domain" description="Collagen binding" evidence="10">
    <location>
        <begin position="180"/>
        <end position="306"/>
    </location>
</feature>
<evidence type="ECO:0000259" key="9">
    <source>
        <dbReference type="Pfam" id="PF00746"/>
    </source>
</evidence>
<keyword evidence="5" id="KW-0732">Signal</keyword>
<keyword evidence="6" id="KW-0572">Peptidoglycan-anchor</keyword>
<evidence type="ECO:0000259" key="12">
    <source>
        <dbReference type="Pfam" id="PF17961"/>
    </source>
</evidence>
<evidence type="ECO:0000256" key="8">
    <source>
        <dbReference type="SAM" id="Phobius"/>
    </source>
</evidence>
<comment type="subcellular location">
    <subcellularLocation>
        <location evidence="1">Secreted</location>
        <location evidence="1">Cell wall</location>
        <topology evidence="1">Peptidoglycan-anchor</topology>
    </subcellularLocation>
</comment>
<dbReference type="GO" id="GO:0005518">
    <property type="term" value="F:collagen binding"/>
    <property type="evidence" value="ECO:0007669"/>
    <property type="project" value="InterPro"/>
</dbReference>
<dbReference type="Pfam" id="PF17961">
    <property type="entry name" value="Big_8"/>
    <property type="match status" value="1"/>
</dbReference>
<dbReference type="Pfam" id="PF17802">
    <property type="entry name" value="SpaA"/>
    <property type="match status" value="2"/>
</dbReference>
<comment type="caution">
    <text evidence="13">The sequence shown here is derived from an EMBL/GenBank/DDBJ whole genome shotgun (WGS) entry which is preliminary data.</text>
</comment>
<dbReference type="PANTHER" id="PTHR36108">
    <property type="entry name" value="COLOSSIN-B-RELATED"/>
    <property type="match status" value="1"/>
</dbReference>
<dbReference type="InterPro" id="IPR008966">
    <property type="entry name" value="Adhesion_dom_sf"/>
</dbReference>
<dbReference type="InterPro" id="IPR041171">
    <property type="entry name" value="SDR_Ig"/>
</dbReference>
<evidence type="ECO:0000256" key="2">
    <source>
        <dbReference type="ARBA" id="ARBA00007257"/>
    </source>
</evidence>
<proteinExistence type="inferred from homology"/>
<dbReference type="InterPro" id="IPR008456">
    <property type="entry name" value="Collagen-bd_dom"/>
</dbReference>
<dbReference type="Pfam" id="PF00746">
    <property type="entry name" value="Gram_pos_anchor"/>
    <property type="match status" value="1"/>
</dbReference>
<keyword evidence="3" id="KW-0134">Cell wall</keyword>
<reference evidence="13 14" key="1">
    <citation type="submission" date="2016-10" db="EMBL/GenBank/DDBJ databases">
        <authorList>
            <person name="Varghese N."/>
            <person name="Submissions S."/>
        </authorList>
    </citation>
    <scope>NUCLEOTIDE SEQUENCE [LARGE SCALE GENOMIC DNA]</scope>
    <source>
        <strain evidence="13 14">ATCC 49954</strain>
    </source>
</reference>
<keyword evidence="8" id="KW-0812">Transmembrane</keyword>
<keyword evidence="8" id="KW-1133">Transmembrane helix</keyword>
<dbReference type="InterPro" id="IPR041033">
    <property type="entry name" value="SpaA_PFL_dom_1"/>
</dbReference>